<dbReference type="SUPFAM" id="SSF103473">
    <property type="entry name" value="MFS general substrate transporter"/>
    <property type="match status" value="1"/>
</dbReference>
<feature type="transmembrane region" description="Helical" evidence="1">
    <location>
        <begin position="143"/>
        <end position="165"/>
    </location>
</feature>
<evidence type="ECO:0000313" key="3">
    <source>
        <dbReference type="EMBL" id="UJG41354.1"/>
    </source>
</evidence>
<keyword evidence="1" id="KW-0812">Transmembrane</keyword>
<feature type="transmembrane region" description="Helical" evidence="1">
    <location>
        <begin position="20"/>
        <end position="49"/>
    </location>
</feature>
<protein>
    <submittedName>
        <fullName evidence="3">MFS transporter</fullName>
    </submittedName>
</protein>
<evidence type="ECO:0000256" key="1">
    <source>
        <dbReference type="SAM" id="Phobius"/>
    </source>
</evidence>
<dbReference type="InterPro" id="IPR036259">
    <property type="entry name" value="MFS_trans_sf"/>
</dbReference>
<dbReference type="Pfam" id="PF07690">
    <property type="entry name" value="MFS_1"/>
    <property type="match status" value="2"/>
</dbReference>
<name>A0A9Y1FLZ9_9ARCH</name>
<accession>A0A9Y1FLZ9</accession>
<evidence type="ECO:0000259" key="2">
    <source>
        <dbReference type="PROSITE" id="PS50850"/>
    </source>
</evidence>
<reference evidence="3" key="1">
    <citation type="journal article" date="2022" name="Nat. Microbiol.">
        <title>Unique mobile elements and scalable gene flow at the prokaryote-eukaryote boundary revealed by circularized Asgard archaea genomes.</title>
        <authorList>
            <person name="Wu F."/>
            <person name="Speth D.R."/>
            <person name="Philosof A."/>
            <person name="Cremiere A."/>
            <person name="Narayanan A."/>
            <person name="Barco R.A."/>
            <person name="Connon S.A."/>
            <person name="Amend J.P."/>
            <person name="Antoshechkin I.A."/>
            <person name="Orphan V.J."/>
        </authorList>
    </citation>
    <scope>NUCLEOTIDE SEQUENCE</scope>
    <source>
        <strain evidence="3">PM71</strain>
    </source>
</reference>
<proteinExistence type="predicted"/>
<dbReference type="Gene3D" id="1.20.1250.20">
    <property type="entry name" value="MFS general substrate transporter like domains"/>
    <property type="match status" value="2"/>
</dbReference>
<keyword evidence="1" id="KW-1133">Transmembrane helix</keyword>
<dbReference type="PROSITE" id="PS50850">
    <property type="entry name" value="MFS"/>
    <property type="match status" value="1"/>
</dbReference>
<dbReference type="PANTHER" id="PTHR23525">
    <property type="entry name" value="TRANSPORTER, PUTATIVE-RELATED"/>
    <property type="match status" value="1"/>
</dbReference>
<dbReference type="Proteomes" id="UP001201020">
    <property type="component" value="Chromosome"/>
</dbReference>
<feature type="transmembrane region" description="Helical" evidence="1">
    <location>
        <begin position="84"/>
        <end position="103"/>
    </location>
</feature>
<sequence length="440" mass="49421">MIGANIRAQISLLKNLNLNLKLYFGAFAIYSLVQTPFYIATLFLVYVWGGTDIDVGLIFGTTSLVGIIGLIVSGILSDRWRRDAFIWISNFLFIAGMIIYFFANSLTYLYVIQFLFALANSLMMPAGSALVADCTTKGTRTKIFTIMSIIQQLCTAIGGVVGFFIYRYLGDLYSEEVILPVIKIYASVIIFAAFLGFFIHDKRSIHSKGQIETKEILEEKKKDALILSKYKNCKTFREKLSFYRTPLIIVLADFLIAFGAGISIPFLPRFFEAIYGRTISELTLIFSLAPLITAILSAIALRFAKKFGRAKAVFFLEFIAVVLIFGFAFIPPFSVVLVIYILRQAFMNAGWPLINAIVMDLLPSSQRATFSAIDALAFTAFNSISQPIGGVILNKYDKPFNFQLAFYITGSIYFIGTFFLLFIKEGNYETEEVENLRTEE</sequence>
<feature type="domain" description="Major facilitator superfamily (MFS) profile" evidence="2">
    <location>
        <begin position="1"/>
        <end position="428"/>
    </location>
</feature>
<dbReference type="GO" id="GO:0022857">
    <property type="term" value="F:transmembrane transporter activity"/>
    <property type="evidence" value="ECO:0007669"/>
    <property type="project" value="InterPro"/>
</dbReference>
<feature type="transmembrane region" description="Helical" evidence="1">
    <location>
        <begin position="177"/>
        <end position="199"/>
    </location>
</feature>
<dbReference type="EMBL" id="CP084166">
    <property type="protein sequence ID" value="UJG41354.1"/>
    <property type="molecule type" value="Genomic_DNA"/>
</dbReference>
<keyword evidence="1" id="KW-0472">Membrane</keyword>
<dbReference type="InterPro" id="IPR011701">
    <property type="entry name" value="MFS"/>
</dbReference>
<feature type="transmembrane region" description="Helical" evidence="1">
    <location>
        <begin position="109"/>
        <end position="131"/>
    </location>
</feature>
<feature type="transmembrane region" description="Helical" evidence="1">
    <location>
        <begin position="247"/>
        <end position="267"/>
    </location>
</feature>
<dbReference type="InterPro" id="IPR020846">
    <property type="entry name" value="MFS_dom"/>
</dbReference>
<feature type="transmembrane region" description="Helical" evidence="1">
    <location>
        <begin position="279"/>
        <end position="301"/>
    </location>
</feature>
<organism evidence="3">
    <name type="scientific">Candidatus Heimdallarchaeum aukensis</name>
    <dbReference type="NCBI Taxonomy" id="2876573"/>
    <lineage>
        <taxon>Archaea</taxon>
        <taxon>Promethearchaeati</taxon>
        <taxon>Candidatus Heimdallarchaeota</taxon>
        <taxon>Candidatus Heimdallarchaeia (ex Rinke et al. 2021) (nom. nud.)</taxon>
        <taxon>Candidatus Heimdallarchaeales</taxon>
        <taxon>Candidatus Heimdallarchaeaceae</taxon>
        <taxon>Candidatus Heimdallarchaeum</taxon>
    </lineage>
</organism>
<feature type="transmembrane region" description="Helical" evidence="1">
    <location>
        <begin position="55"/>
        <end position="77"/>
    </location>
</feature>
<dbReference type="AlphaFoldDB" id="A0A9Y1FLZ9"/>
<feature type="transmembrane region" description="Helical" evidence="1">
    <location>
        <begin position="404"/>
        <end position="423"/>
    </location>
</feature>
<feature type="transmembrane region" description="Helical" evidence="1">
    <location>
        <begin position="313"/>
        <end position="342"/>
    </location>
</feature>
<dbReference type="PANTHER" id="PTHR23525:SF1">
    <property type="entry name" value="NODULIN-LIKE DOMAIN-CONTAINING PROTEIN"/>
    <property type="match status" value="1"/>
</dbReference>
<gene>
    <name evidence="3" type="ORF">K9W45_02565</name>
</gene>